<evidence type="ECO:0000313" key="3">
    <source>
        <dbReference type="Proteomes" id="UP000837857"/>
    </source>
</evidence>
<protein>
    <submittedName>
        <fullName evidence="2">Uncharacterized protein</fullName>
    </submittedName>
</protein>
<dbReference type="Proteomes" id="UP000837857">
    <property type="component" value="Chromosome 2"/>
</dbReference>
<feature type="signal peptide" evidence="1">
    <location>
        <begin position="1"/>
        <end position="21"/>
    </location>
</feature>
<evidence type="ECO:0000313" key="2">
    <source>
        <dbReference type="EMBL" id="CAH2049815.1"/>
    </source>
</evidence>
<accession>A0ABN8IAW7</accession>
<dbReference type="EMBL" id="OW152814">
    <property type="protein sequence ID" value="CAH2049815.1"/>
    <property type="molecule type" value="Genomic_DNA"/>
</dbReference>
<keyword evidence="1" id="KW-0732">Signal</keyword>
<proteinExistence type="predicted"/>
<organism evidence="2 3">
    <name type="scientific">Iphiclides podalirius</name>
    <name type="common">scarce swallowtail</name>
    <dbReference type="NCBI Taxonomy" id="110791"/>
    <lineage>
        <taxon>Eukaryota</taxon>
        <taxon>Metazoa</taxon>
        <taxon>Ecdysozoa</taxon>
        <taxon>Arthropoda</taxon>
        <taxon>Hexapoda</taxon>
        <taxon>Insecta</taxon>
        <taxon>Pterygota</taxon>
        <taxon>Neoptera</taxon>
        <taxon>Endopterygota</taxon>
        <taxon>Lepidoptera</taxon>
        <taxon>Glossata</taxon>
        <taxon>Ditrysia</taxon>
        <taxon>Papilionoidea</taxon>
        <taxon>Papilionidae</taxon>
        <taxon>Papilioninae</taxon>
        <taxon>Iphiclides</taxon>
    </lineage>
</organism>
<sequence length="122" mass="13998">MALKTVVKFLIVVMIVCETSCQPLDIDENGIASSGHRLWKRFINPLVVFGGFADDGIDKIRTKRSTEDECEKLQLCKLHARSGHSFFAAFELYFVNKENARLWDHHARSIAECERRYGGCYK</sequence>
<reference evidence="2" key="1">
    <citation type="submission" date="2022-03" db="EMBL/GenBank/DDBJ databases">
        <authorList>
            <person name="Martin H S."/>
        </authorList>
    </citation>
    <scope>NUCLEOTIDE SEQUENCE</scope>
</reference>
<name>A0ABN8IAW7_9NEOP</name>
<feature type="chain" id="PRO_5047318252" evidence="1">
    <location>
        <begin position="22"/>
        <end position="122"/>
    </location>
</feature>
<gene>
    <name evidence="2" type="ORF">IPOD504_LOCUS7027</name>
</gene>
<keyword evidence="3" id="KW-1185">Reference proteome</keyword>
<feature type="non-terminal residue" evidence="2">
    <location>
        <position position="122"/>
    </location>
</feature>
<evidence type="ECO:0000256" key="1">
    <source>
        <dbReference type="SAM" id="SignalP"/>
    </source>
</evidence>